<evidence type="ECO:0000313" key="1">
    <source>
        <dbReference type="EMBL" id="KIE64106.1"/>
    </source>
</evidence>
<comment type="caution">
    <text evidence="1">The sequence shown here is derived from an EMBL/GenBank/DDBJ whole genome shotgun (WGS) entry which is preliminary data.</text>
</comment>
<proteinExistence type="predicted"/>
<dbReference type="Proteomes" id="UP000054529">
    <property type="component" value="Unassembled WGS sequence"/>
</dbReference>
<dbReference type="AlphaFoldDB" id="A0A0C1S9X1"/>
<dbReference type="HOGENOM" id="CLU_2970898_0_0_6"/>
<sequence>MLNFFSSIDVNSTISTIDMFKIASKISCLLVDIFRFSLIFEQKGLNKTSFLEGLWFKY</sequence>
<protein>
    <submittedName>
        <fullName evidence="1">Uncharacterized protein</fullName>
    </submittedName>
</protein>
<accession>A0A0C1S9X1</accession>
<reference evidence="1 2" key="1">
    <citation type="journal article" date="2014" name="G3 (Bethesda)">
        <title>Genome sequence of Candidatus Riesia pediculischaeffi, endosymbiont of chimpanzee lice, and genomic comparison of recently acquired endosymbionts from human and chimpanzee lice.</title>
        <authorList>
            <person name="Boyd B.M."/>
            <person name="Allen J.M."/>
            <person name="de Crecy-Lagard V."/>
            <person name="Reed D.L."/>
        </authorList>
    </citation>
    <scope>NUCLEOTIDE SEQUENCE [LARGE SCALE GENOMIC DNA]</scope>
    <source>
        <strain evidence="1 2">PTSU</strain>
    </source>
</reference>
<organism evidence="1 2">
    <name type="scientific">Candidatus Riesia pediculischaeffi PTSU</name>
    <dbReference type="NCBI Taxonomy" id="1401651"/>
    <lineage>
        <taxon>Bacteria</taxon>
        <taxon>Pseudomonadati</taxon>
        <taxon>Pseudomonadota</taxon>
        <taxon>Gammaproteobacteria</taxon>
        <taxon>Enterobacterales</taxon>
        <taxon>Enterobacteriaceae</taxon>
        <taxon>Candidatus Riesia</taxon>
    </lineage>
</organism>
<gene>
    <name evidence="1" type="ORF">P689_11977</name>
</gene>
<evidence type="ECO:0000313" key="2">
    <source>
        <dbReference type="Proteomes" id="UP000054529"/>
    </source>
</evidence>
<name>A0A0C1S9X1_9ENTR</name>
<dbReference type="EMBL" id="AWXV01000002">
    <property type="protein sequence ID" value="KIE64106.1"/>
    <property type="molecule type" value="Genomic_DNA"/>
</dbReference>